<evidence type="ECO:0000256" key="2">
    <source>
        <dbReference type="ARBA" id="ARBA00022692"/>
    </source>
</evidence>
<accession>A0ABS9ZAE9</accession>
<evidence type="ECO:0000256" key="5">
    <source>
        <dbReference type="SAM" id="MobiDB-lite"/>
    </source>
</evidence>
<keyword evidence="9" id="KW-1185">Reference proteome</keyword>
<name>A0ABS9ZAE9_9HYPH</name>
<dbReference type="Proteomes" id="UP001139104">
    <property type="component" value="Unassembled WGS sequence"/>
</dbReference>
<dbReference type="RefSeq" id="WP_243068231.1">
    <property type="nucleotide sequence ID" value="NZ_JAIVFK010000031.1"/>
</dbReference>
<gene>
    <name evidence="8" type="ORF">K2U94_16440</name>
</gene>
<evidence type="ECO:0000313" key="8">
    <source>
        <dbReference type="EMBL" id="MCI4684330.1"/>
    </source>
</evidence>
<dbReference type="InterPro" id="IPR007016">
    <property type="entry name" value="O-antigen_ligase-rel_domated"/>
</dbReference>
<keyword evidence="3 6" id="KW-1133">Transmembrane helix</keyword>
<feature type="transmembrane region" description="Helical" evidence="6">
    <location>
        <begin position="245"/>
        <end position="266"/>
    </location>
</feature>
<feature type="transmembrane region" description="Helical" evidence="6">
    <location>
        <begin position="49"/>
        <end position="66"/>
    </location>
</feature>
<evidence type="ECO:0000256" key="6">
    <source>
        <dbReference type="SAM" id="Phobius"/>
    </source>
</evidence>
<protein>
    <recommendedName>
        <fullName evidence="7">O-antigen ligase-related domain-containing protein</fullName>
    </recommendedName>
</protein>
<evidence type="ECO:0000259" key="7">
    <source>
        <dbReference type="Pfam" id="PF04932"/>
    </source>
</evidence>
<feature type="transmembrane region" description="Helical" evidence="6">
    <location>
        <begin position="220"/>
        <end position="238"/>
    </location>
</feature>
<feature type="region of interest" description="Disordered" evidence="5">
    <location>
        <begin position="417"/>
        <end position="452"/>
    </location>
</feature>
<feature type="transmembrane region" description="Helical" evidence="6">
    <location>
        <begin position="130"/>
        <end position="152"/>
    </location>
</feature>
<evidence type="ECO:0000256" key="4">
    <source>
        <dbReference type="ARBA" id="ARBA00023136"/>
    </source>
</evidence>
<evidence type="ECO:0000313" key="9">
    <source>
        <dbReference type="Proteomes" id="UP001139104"/>
    </source>
</evidence>
<proteinExistence type="predicted"/>
<feature type="transmembrane region" description="Helical" evidence="6">
    <location>
        <begin position="172"/>
        <end position="191"/>
    </location>
</feature>
<comment type="caution">
    <text evidence="8">The sequence shown here is derived from an EMBL/GenBank/DDBJ whole genome shotgun (WGS) entry which is preliminary data.</text>
</comment>
<feature type="compositionally biased region" description="Basic residues" evidence="5">
    <location>
        <begin position="443"/>
        <end position="452"/>
    </location>
</feature>
<sequence length="452" mass="49906">MSEIGLAAPRPTPFPARRWTLDYRKLVNGLFWLTMASGSVVFFEPAPFDILILITIALWGFGGFTVHRAILPFVLFLSLWVLGGFIGLIPYWNEPDPVSFMFHTLFISSTGLFYALFLTDQTSRRAEVLLSAYAASCVLAAAVAVTTWLAAFDGSGDWVKDGRAMAPFKDPNVLGSYMVTGVLYLVQRLLLGRTRYWQLVLPSLALILAALFLSFSRGSWGAAVVSTTMIIAFLVMTADSRRMRLRIVAGAAAVVFTVFLGIMGALSSPDIRAFFFKRAEVEQSYDSGPNGRFGNQERSIPMLLALPNGFGPLRFRLTFGLEPHNSYINAFASNGWLGGFAFISMVLSTCFVGFRLCLTRHPWTRQAQVLFSATFVFFLQGLQIDIDHWRMFYVSLGAVWGLEAARRRWLARVPPQGEQVAEPAGQAARPPGSAAGRSEPHAAARRRSSISP</sequence>
<keyword evidence="2 6" id="KW-0812">Transmembrane</keyword>
<dbReference type="PANTHER" id="PTHR37422:SF21">
    <property type="entry name" value="EXOQ-LIKE PROTEIN"/>
    <property type="match status" value="1"/>
</dbReference>
<feature type="transmembrane region" description="Helical" evidence="6">
    <location>
        <begin position="98"/>
        <end position="118"/>
    </location>
</feature>
<evidence type="ECO:0000256" key="3">
    <source>
        <dbReference type="ARBA" id="ARBA00022989"/>
    </source>
</evidence>
<organism evidence="8 9">
    <name type="scientific">Candidatus Rhodoblastus alkanivorans</name>
    <dbReference type="NCBI Taxonomy" id="2954117"/>
    <lineage>
        <taxon>Bacteria</taxon>
        <taxon>Pseudomonadati</taxon>
        <taxon>Pseudomonadota</taxon>
        <taxon>Alphaproteobacteria</taxon>
        <taxon>Hyphomicrobiales</taxon>
        <taxon>Rhodoblastaceae</taxon>
        <taxon>Rhodoblastus</taxon>
    </lineage>
</organism>
<dbReference type="InterPro" id="IPR051533">
    <property type="entry name" value="WaaL-like"/>
</dbReference>
<dbReference type="PANTHER" id="PTHR37422">
    <property type="entry name" value="TEICHURONIC ACID BIOSYNTHESIS PROTEIN TUAE"/>
    <property type="match status" value="1"/>
</dbReference>
<reference evidence="8" key="1">
    <citation type="journal article" date="2022" name="ISME J.">
        <title>Identification of active gaseous-alkane degraders at natural gas seeps.</title>
        <authorList>
            <person name="Farhan Ul Haque M."/>
            <person name="Hernandez M."/>
            <person name="Crombie A.T."/>
            <person name="Murrell J.C."/>
        </authorList>
    </citation>
    <scope>NUCLEOTIDE SEQUENCE</scope>
    <source>
        <strain evidence="8">PC2</strain>
    </source>
</reference>
<feature type="domain" description="O-antigen ligase-related" evidence="7">
    <location>
        <begin position="203"/>
        <end position="343"/>
    </location>
</feature>
<dbReference type="EMBL" id="JAIVFP010000001">
    <property type="protein sequence ID" value="MCI4684330.1"/>
    <property type="molecule type" value="Genomic_DNA"/>
</dbReference>
<keyword evidence="4 6" id="KW-0472">Membrane</keyword>
<feature type="transmembrane region" description="Helical" evidence="6">
    <location>
        <begin position="196"/>
        <end position="214"/>
    </location>
</feature>
<feature type="transmembrane region" description="Helical" evidence="6">
    <location>
        <begin position="336"/>
        <end position="358"/>
    </location>
</feature>
<dbReference type="Pfam" id="PF04932">
    <property type="entry name" value="Wzy_C"/>
    <property type="match status" value="1"/>
</dbReference>
<comment type="subcellular location">
    <subcellularLocation>
        <location evidence="1">Membrane</location>
        <topology evidence="1">Multi-pass membrane protein</topology>
    </subcellularLocation>
</comment>
<feature type="transmembrane region" description="Helical" evidence="6">
    <location>
        <begin position="73"/>
        <end position="92"/>
    </location>
</feature>
<evidence type="ECO:0000256" key="1">
    <source>
        <dbReference type="ARBA" id="ARBA00004141"/>
    </source>
</evidence>